<dbReference type="SUPFAM" id="SSF52343">
    <property type="entry name" value="Ferredoxin reductase-like, C-terminal NADP-linked domain"/>
    <property type="match status" value="1"/>
</dbReference>
<feature type="transmembrane region" description="Helical" evidence="8">
    <location>
        <begin position="21"/>
        <end position="42"/>
    </location>
</feature>
<reference evidence="12" key="1">
    <citation type="journal article" date="2019" name="Int. J. Syst. Evol. Microbiol.">
        <title>The Global Catalogue of Microorganisms (GCM) 10K type strain sequencing project: providing services to taxonomists for standard genome sequencing and annotation.</title>
        <authorList>
            <consortium name="The Broad Institute Genomics Platform"/>
            <consortium name="The Broad Institute Genome Sequencing Center for Infectious Disease"/>
            <person name="Wu L."/>
            <person name="Ma J."/>
        </authorList>
    </citation>
    <scope>NUCLEOTIDE SEQUENCE [LARGE SCALE GENOMIC DNA]</scope>
    <source>
        <strain evidence="12">IBRC-M 10908</strain>
    </source>
</reference>
<dbReference type="Pfam" id="PF00111">
    <property type="entry name" value="Fer2"/>
    <property type="match status" value="1"/>
</dbReference>
<dbReference type="SUPFAM" id="SSF54292">
    <property type="entry name" value="2Fe-2S ferredoxin-like"/>
    <property type="match status" value="1"/>
</dbReference>
<dbReference type="EMBL" id="JBHSDK010000005">
    <property type="protein sequence ID" value="MFC4334450.1"/>
    <property type="molecule type" value="Genomic_DNA"/>
</dbReference>
<dbReference type="PROSITE" id="PS51384">
    <property type="entry name" value="FAD_FR"/>
    <property type="match status" value="1"/>
</dbReference>
<dbReference type="InterPro" id="IPR001041">
    <property type="entry name" value="2Fe-2S_ferredoxin-type"/>
</dbReference>
<keyword evidence="8" id="KW-0472">Membrane</keyword>
<evidence type="ECO:0000256" key="2">
    <source>
        <dbReference type="ARBA" id="ARBA00022630"/>
    </source>
</evidence>
<keyword evidence="3" id="KW-0001">2Fe-2S</keyword>
<proteinExistence type="predicted"/>
<dbReference type="InterPro" id="IPR006058">
    <property type="entry name" value="2Fe2S_fd_BS"/>
</dbReference>
<evidence type="ECO:0000313" key="11">
    <source>
        <dbReference type="EMBL" id="MFC4334450.1"/>
    </source>
</evidence>
<keyword evidence="7" id="KW-0411">Iron-sulfur</keyword>
<evidence type="ECO:0000256" key="6">
    <source>
        <dbReference type="ARBA" id="ARBA00023004"/>
    </source>
</evidence>
<dbReference type="CDD" id="cd06185">
    <property type="entry name" value="PDR_like"/>
    <property type="match status" value="1"/>
</dbReference>
<keyword evidence="5" id="KW-0560">Oxidoreductase</keyword>
<dbReference type="Gene3D" id="2.40.30.10">
    <property type="entry name" value="Translation factors"/>
    <property type="match status" value="1"/>
</dbReference>
<dbReference type="RefSeq" id="WP_380618214.1">
    <property type="nucleotide sequence ID" value="NZ_JBHSDK010000005.1"/>
</dbReference>
<keyword evidence="4" id="KW-0479">Metal-binding</keyword>
<dbReference type="PANTHER" id="PTHR47354">
    <property type="entry name" value="NADH OXIDOREDUCTASE HCR"/>
    <property type="match status" value="1"/>
</dbReference>
<dbReference type="InterPro" id="IPR012675">
    <property type="entry name" value="Beta-grasp_dom_sf"/>
</dbReference>
<feature type="transmembrane region" description="Helical" evidence="8">
    <location>
        <begin position="101"/>
        <end position="122"/>
    </location>
</feature>
<keyword evidence="6" id="KW-0408">Iron</keyword>
<dbReference type="InterPro" id="IPR017927">
    <property type="entry name" value="FAD-bd_FR_type"/>
</dbReference>
<dbReference type="InterPro" id="IPR050415">
    <property type="entry name" value="MRET"/>
</dbReference>
<dbReference type="PRINTS" id="PR00409">
    <property type="entry name" value="PHDIOXRDTASE"/>
</dbReference>
<keyword evidence="8" id="KW-0812">Transmembrane</keyword>
<gene>
    <name evidence="11" type="ORF">ACFPET_04470</name>
</gene>
<dbReference type="Gene3D" id="3.40.50.80">
    <property type="entry name" value="Nucleotide-binding domain of ferredoxin-NADP reductase (FNR) module"/>
    <property type="match status" value="1"/>
</dbReference>
<dbReference type="PROSITE" id="PS00197">
    <property type="entry name" value="2FE2S_FER_1"/>
    <property type="match status" value="1"/>
</dbReference>
<dbReference type="CDD" id="cd00207">
    <property type="entry name" value="fer2"/>
    <property type="match status" value="1"/>
</dbReference>
<organism evidence="11 12">
    <name type="scientific">Salininema proteolyticum</name>
    <dbReference type="NCBI Taxonomy" id="1607685"/>
    <lineage>
        <taxon>Bacteria</taxon>
        <taxon>Bacillati</taxon>
        <taxon>Actinomycetota</taxon>
        <taxon>Actinomycetes</taxon>
        <taxon>Glycomycetales</taxon>
        <taxon>Glycomycetaceae</taxon>
        <taxon>Salininema</taxon>
    </lineage>
</organism>
<dbReference type="Proteomes" id="UP001595823">
    <property type="component" value="Unassembled WGS sequence"/>
</dbReference>
<evidence type="ECO:0000256" key="5">
    <source>
        <dbReference type="ARBA" id="ARBA00023002"/>
    </source>
</evidence>
<evidence type="ECO:0000259" key="9">
    <source>
        <dbReference type="PROSITE" id="PS51085"/>
    </source>
</evidence>
<feature type="transmembrane region" description="Helical" evidence="8">
    <location>
        <begin position="62"/>
        <end position="89"/>
    </location>
</feature>
<sequence>MSNILGIRRPTLSRRAKRLTLLFHVVCAIGWLTYMVLVALLALQVRLSGDPDVATSVYAVLYYFNTVGGVGAGAVSILTLASGLVLAVAGTWGAVKYWWTIAKLAATLFVIVFGYLVLRSAIRDLGTMGDTTGARAEAELGHLVYGTLLGFAVLLFATVVSYLKPWGTVRRPGNRPVSAVPDDDGRLRVKVRRIVEVTDRVRAVELVGAGSRLLPAFTPGAHLGLHLPSGTVRHYSLCSPSIDRTYYRIAVLREDRGRGGSLEVHRLREGMELRIDPPRNVFPLGLHPSYLFVAGGIGITPIMAMLEQVDRIGLPWRLVYTGRSPSTMAYAAGLKQRWPSRVELYCTGSGPRPNLVDILARQDRGTAVYGCGPGPLLDSLRDMTETLRPDMEFHSEQFAPSSGGSGSGSAFDIETQSRGVVNVAPQQTALQALNEKGVAVEASCEMGVCGTCRLSVLEGDPVHPDAVGEAPSDRDFYPCVSRAQGRITLDV</sequence>
<feature type="transmembrane region" description="Helical" evidence="8">
    <location>
        <begin position="142"/>
        <end position="163"/>
    </location>
</feature>
<keyword evidence="8" id="KW-1133">Transmembrane helix</keyword>
<evidence type="ECO:0000256" key="3">
    <source>
        <dbReference type="ARBA" id="ARBA00022714"/>
    </source>
</evidence>
<dbReference type="PANTHER" id="PTHR47354:SF1">
    <property type="entry name" value="CARNITINE MONOOXYGENASE REDUCTASE SUBUNIT"/>
    <property type="match status" value="1"/>
</dbReference>
<dbReference type="PROSITE" id="PS51085">
    <property type="entry name" value="2FE2S_FER_2"/>
    <property type="match status" value="1"/>
</dbReference>
<evidence type="ECO:0000256" key="1">
    <source>
        <dbReference type="ARBA" id="ARBA00001974"/>
    </source>
</evidence>
<evidence type="ECO:0000313" key="12">
    <source>
        <dbReference type="Proteomes" id="UP001595823"/>
    </source>
</evidence>
<dbReference type="SUPFAM" id="SSF63380">
    <property type="entry name" value="Riboflavin synthase domain-like"/>
    <property type="match status" value="1"/>
</dbReference>
<dbReference type="Gene3D" id="3.10.20.30">
    <property type="match status" value="1"/>
</dbReference>
<evidence type="ECO:0000259" key="10">
    <source>
        <dbReference type="PROSITE" id="PS51384"/>
    </source>
</evidence>
<dbReference type="InterPro" id="IPR039261">
    <property type="entry name" value="FNR_nucleotide-bd"/>
</dbReference>
<dbReference type="InterPro" id="IPR036010">
    <property type="entry name" value="2Fe-2S_ferredoxin-like_sf"/>
</dbReference>
<comment type="caution">
    <text evidence="11">The sequence shown here is derived from an EMBL/GenBank/DDBJ whole genome shotgun (WGS) entry which is preliminary data.</text>
</comment>
<comment type="cofactor">
    <cofactor evidence="1">
        <name>FAD</name>
        <dbReference type="ChEBI" id="CHEBI:57692"/>
    </cofactor>
</comment>
<feature type="domain" description="2Fe-2S ferredoxin-type" evidence="9">
    <location>
        <begin position="409"/>
        <end position="491"/>
    </location>
</feature>
<evidence type="ECO:0000256" key="8">
    <source>
        <dbReference type="SAM" id="Phobius"/>
    </source>
</evidence>
<keyword evidence="12" id="KW-1185">Reference proteome</keyword>
<evidence type="ECO:0000256" key="4">
    <source>
        <dbReference type="ARBA" id="ARBA00022723"/>
    </source>
</evidence>
<protein>
    <submittedName>
        <fullName evidence="11">PDR/VanB family oxidoreductase</fullName>
    </submittedName>
</protein>
<name>A0ABV8TV39_9ACTN</name>
<accession>A0ABV8TV39</accession>
<feature type="domain" description="FAD-binding FR-type" evidence="10">
    <location>
        <begin position="184"/>
        <end position="285"/>
    </location>
</feature>
<keyword evidence="2" id="KW-0285">Flavoprotein</keyword>
<dbReference type="InterPro" id="IPR017938">
    <property type="entry name" value="Riboflavin_synthase-like_b-brl"/>
</dbReference>
<evidence type="ECO:0000256" key="7">
    <source>
        <dbReference type="ARBA" id="ARBA00023014"/>
    </source>
</evidence>